<sequence length="523" mass="59112">MEQQTSFFFSQDHHFHPISIPLLAIFLTSLFLISKFRRTQHTKLLPPSPPSLPVIGHLHLLKEPFHQMLQDFSKKYGPVFSLTLGFRPLVVVSSPSAVQECFTKNDIVFASRPRMLSGKILNYDYTAVGATAYGQHWRIMRRIATTELLSTKRLNDLSKIREEEVKLWVKRLYGSVTRAEVNKGGRVGLRSKLTELSFNIALMLMAGRRYFGDEMEAGESEEAKELKETMKQVPLLSGASYPADFLSVLKLIDFQGFRKRLAKVRVDGDAFAQSLVDERRKLKGSWCERKTMIDSMLCLQESDPEYYKDDIIKGQFLTLLAAGTDTTASTLEWAMSLLLNHPTVLEKAWTEINQVVGDQRLIREADTNKLHYLQAIINETYRLFPALPILVPRESSEDCTIGGFDIPKGTMLVVNAWAVHRDPNVWEDPNCFKPERFKQGETVEVNKLLPFGMGRRACPGAGLAHRVVSLALATLIQCFEWGKLDNQKDVDLCPGIGLTMPKAIPLEAMCKPRASVTHLLSQL</sequence>
<comment type="subcellular location">
    <subcellularLocation>
        <location evidence="1">Membrane</location>
        <topology evidence="1">Single-pass membrane protein</topology>
    </subcellularLocation>
</comment>
<dbReference type="PANTHER" id="PTHR47947:SF62">
    <property type="entry name" value="CYTOCHROME P450, FAMILY 81, SUBFAMILY D, POLYPEPTIDE 5"/>
    <property type="match status" value="1"/>
</dbReference>
<evidence type="ECO:0000313" key="14">
    <source>
        <dbReference type="EMBL" id="KGN55244.1"/>
    </source>
</evidence>
<evidence type="ECO:0000256" key="12">
    <source>
        <dbReference type="RuleBase" id="RU000461"/>
    </source>
</evidence>
<reference evidence="14 15" key="2">
    <citation type="journal article" date="2009" name="PLoS ONE">
        <title>An integrated genetic and cytogenetic map of the cucumber genome.</title>
        <authorList>
            <person name="Ren Y."/>
            <person name="Zhang Z."/>
            <person name="Liu J."/>
            <person name="Staub J.E."/>
            <person name="Han Y."/>
            <person name="Cheng Z."/>
            <person name="Li X."/>
            <person name="Lu J."/>
            <person name="Miao H."/>
            <person name="Kang H."/>
            <person name="Xie B."/>
            <person name="Gu X."/>
            <person name="Wang X."/>
            <person name="Du Y."/>
            <person name="Jin W."/>
            <person name="Huang S."/>
        </authorList>
    </citation>
    <scope>NUCLEOTIDE SEQUENCE [LARGE SCALE GENOMIC DNA]</scope>
    <source>
        <strain evidence="15">cv. 9930</strain>
    </source>
</reference>
<dbReference type="EMBL" id="CM002925">
    <property type="protein sequence ID" value="KGN55244.1"/>
    <property type="molecule type" value="Genomic_DNA"/>
</dbReference>
<reference evidence="14 15" key="1">
    <citation type="journal article" date="2009" name="Nat. Genet.">
        <title>The genome of the cucumber, Cucumis sativus L.</title>
        <authorList>
            <person name="Huang S."/>
            <person name="Li R."/>
            <person name="Zhang Z."/>
            <person name="Li L."/>
            <person name="Gu X."/>
            <person name="Fan W."/>
            <person name="Lucas W.J."/>
            <person name="Wang X."/>
            <person name="Xie B."/>
            <person name="Ni P."/>
            <person name="Ren Y."/>
            <person name="Zhu H."/>
            <person name="Li J."/>
            <person name="Lin K."/>
            <person name="Jin W."/>
            <person name="Fei Z."/>
            <person name="Li G."/>
            <person name="Staub J."/>
            <person name="Kilian A."/>
            <person name="van der Vossen E.A."/>
            <person name="Wu Y."/>
            <person name="Guo J."/>
            <person name="He J."/>
            <person name="Jia Z."/>
            <person name="Ren Y."/>
            <person name="Tian G."/>
            <person name="Lu Y."/>
            <person name="Ruan J."/>
            <person name="Qian W."/>
            <person name="Wang M."/>
            <person name="Huang Q."/>
            <person name="Li B."/>
            <person name="Xuan Z."/>
            <person name="Cao J."/>
            <person name="Asan"/>
            <person name="Wu Z."/>
            <person name="Zhang J."/>
            <person name="Cai Q."/>
            <person name="Bai Y."/>
            <person name="Zhao B."/>
            <person name="Han Y."/>
            <person name="Li Y."/>
            <person name="Li X."/>
            <person name="Wang S."/>
            <person name="Shi Q."/>
            <person name="Liu S."/>
            <person name="Cho W.K."/>
            <person name="Kim J.Y."/>
            <person name="Xu Y."/>
            <person name="Heller-Uszynska K."/>
            <person name="Miao H."/>
            <person name="Cheng Z."/>
            <person name="Zhang S."/>
            <person name="Wu J."/>
            <person name="Yang Y."/>
            <person name="Kang H."/>
            <person name="Li M."/>
            <person name="Liang H."/>
            <person name="Ren X."/>
            <person name="Shi Z."/>
            <person name="Wen M."/>
            <person name="Jian M."/>
            <person name="Yang H."/>
            <person name="Zhang G."/>
            <person name="Yang Z."/>
            <person name="Chen R."/>
            <person name="Liu S."/>
            <person name="Li J."/>
            <person name="Ma L."/>
            <person name="Liu H."/>
            <person name="Zhou Y."/>
            <person name="Zhao J."/>
            <person name="Fang X."/>
            <person name="Li G."/>
            <person name="Fang L."/>
            <person name="Li Y."/>
            <person name="Liu D."/>
            <person name="Zheng H."/>
            <person name="Zhang Y."/>
            <person name="Qin N."/>
            <person name="Li Z."/>
            <person name="Yang G."/>
            <person name="Yang S."/>
            <person name="Bolund L."/>
            <person name="Kristiansen K."/>
            <person name="Zheng H."/>
            <person name="Li S."/>
            <person name="Zhang X."/>
            <person name="Yang H."/>
            <person name="Wang J."/>
            <person name="Sun R."/>
            <person name="Zhang B."/>
            <person name="Jiang S."/>
            <person name="Wang J."/>
            <person name="Du Y."/>
            <person name="Li S."/>
        </authorList>
    </citation>
    <scope>NUCLEOTIDE SEQUENCE [LARGE SCALE GENOMIC DNA]</scope>
    <source>
        <strain evidence="15">cv. 9930</strain>
    </source>
</reference>
<evidence type="ECO:0000256" key="9">
    <source>
        <dbReference type="ARBA" id="ARBA00023033"/>
    </source>
</evidence>
<evidence type="ECO:0008006" key="16">
    <source>
        <dbReference type="Google" id="ProtNLM"/>
    </source>
</evidence>
<gene>
    <name evidence="14" type="ORF">Csa_4G641760</name>
</gene>
<keyword evidence="15" id="KW-1185">Reference proteome</keyword>
<keyword evidence="6 13" id="KW-1133">Transmembrane helix</keyword>
<reference evidence="14 15" key="3">
    <citation type="journal article" date="2010" name="BMC Genomics">
        <title>Transcriptome sequencing and comparative analysis of cucumber flowers with different sex types.</title>
        <authorList>
            <person name="Guo S."/>
            <person name="Zheng Y."/>
            <person name="Joung J.G."/>
            <person name="Liu S."/>
            <person name="Zhang Z."/>
            <person name="Crasta O.R."/>
            <person name="Sobral B.W."/>
            <person name="Xu Y."/>
            <person name="Huang S."/>
            <person name="Fei Z."/>
        </authorList>
    </citation>
    <scope>NUCLEOTIDE SEQUENCE [LARGE SCALE GENOMIC DNA]</scope>
    <source>
        <strain evidence="15">cv. 9930</strain>
    </source>
</reference>
<dbReference type="OrthoDB" id="1055148at2759"/>
<comment type="similarity">
    <text evidence="2 12">Belongs to the cytochrome P450 family.</text>
</comment>
<dbReference type="Gene3D" id="1.10.630.10">
    <property type="entry name" value="Cytochrome P450"/>
    <property type="match status" value="1"/>
</dbReference>
<name>A0A0A0L2I1_CUCSA</name>
<evidence type="ECO:0000256" key="11">
    <source>
        <dbReference type="PIRSR" id="PIRSR602401-1"/>
    </source>
</evidence>
<evidence type="ECO:0000256" key="1">
    <source>
        <dbReference type="ARBA" id="ARBA00004167"/>
    </source>
</evidence>
<reference evidence="14 15" key="4">
    <citation type="journal article" date="2011" name="BMC Genomics">
        <title>RNA-Seq improves annotation of protein-coding genes in the cucumber genome.</title>
        <authorList>
            <person name="Li Z."/>
            <person name="Zhang Z."/>
            <person name="Yan P."/>
            <person name="Huang S."/>
            <person name="Fei Z."/>
            <person name="Lin K."/>
        </authorList>
    </citation>
    <scope>NUCLEOTIDE SEQUENCE [LARGE SCALE GENOMIC DNA]</scope>
    <source>
        <strain evidence="15">cv. 9930</strain>
    </source>
</reference>
<dbReference type="InterPro" id="IPR001128">
    <property type="entry name" value="Cyt_P450"/>
</dbReference>
<dbReference type="Proteomes" id="UP000029981">
    <property type="component" value="Chromosome 4"/>
</dbReference>
<dbReference type="Pfam" id="PF00067">
    <property type="entry name" value="p450"/>
    <property type="match status" value="1"/>
</dbReference>
<comment type="cofactor">
    <cofactor evidence="11">
        <name>heme</name>
        <dbReference type="ChEBI" id="CHEBI:30413"/>
    </cofactor>
</comment>
<dbReference type="STRING" id="3659.A0A0A0L2I1"/>
<dbReference type="KEGG" id="csv:101207242"/>
<dbReference type="OMA" id="WRIMRRI"/>
<dbReference type="GO" id="GO:0005506">
    <property type="term" value="F:iron ion binding"/>
    <property type="evidence" value="ECO:0007669"/>
    <property type="project" value="InterPro"/>
</dbReference>
<evidence type="ECO:0000256" key="7">
    <source>
        <dbReference type="ARBA" id="ARBA00023002"/>
    </source>
</evidence>
<dbReference type="SUPFAM" id="SSF48264">
    <property type="entry name" value="Cytochrome P450"/>
    <property type="match status" value="1"/>
</dbReference>
<evidence type="ECO:0000256" key="13">
    <source>
        <dbReference type="SAM" id="Phobius"/>
    </source>
</evidence>
<dbReference type="PANTHER" id="PTHR47947">
    <property type="entry name" value="CYTOCHROME P450 82C3-RELATED"/>
    <property type="match status" value="1"/>
</dbReference>
<dbReference type="CDD" id="cd20653">
    <property type="entry name" value="CYP81"/>
    <property type="match status" value="1"/>
</dbReference>
<dbReference type="GO" id="GO:0020037">
    <property type="term" value="F:heme binding"/>
    <property type="evidence" value="ECO:0007669"/>
    <property type="project" value="InterPro"/>
</dbReference>
<organism evidence="14 15">
    <name type="scientific">Cucumis sativus</name>
    <name type="common">Cucumber</name>
    <dbReference type="NCBI Taxonomy" id="3659"/>
    <lineage>
        <taxon>Eukaryota</taxon>
        <taxon>Viridiplantae</taxon>
        <taxon>Streptophyta</taxon>
        <taxon>Embryophyta</taxon>
        <taxon>Tracheophyta</taxon>
        <taxon>Spermatophyta</taxon>
        <taxon>Magnoliopsida</taxon>
        <taxon>eudicotyledons</taxon>
        <taxon>Gunneridae</taxon>
        <taxon>Pentapetalae</taxon>
        <taxon>rosids</taxon>
        <taxon>fabids</taxon>
        <taxon>Cucurbitales</taxon>
        <taxon>Cucurbitaceae</taxon>
        <taxon>Benincaseae</taxon>
        <taxon>Cucumis</taxon>
    </lineage>
</organism>
<dbReference type="InterPro" id="IPR036396">
    <property type="entry name" value="Cyt_P450_sf"/>
</dbReference>
<protein>
    <recommendedName>
        <fullName evidence="16">Cytochrome P450</fullName>
    </recommendedName>
</protein>
<keyword evidence="9 12" id="KW-0503">Monooxygenase</keyword>
<dbReference type="PROSITE" id="PS00086">
    <property type="entry name" value="CYTOCHROME_P450"/>
    <property type="match status" value="1"/>
</dbReference>
<accession>A0A0A0L2I1</accession>
<dbReference type="GO" id="GO:0016020">
    <property type="term" value="C:membrane"/>
    <property type="evidence" value="ECO:0000318"/>
    <property type="project" value="GO_Central"/>
</dbReference>
<keyword evidence="8 11" id="KW-0408">Iron</keyword>
<evidence type="ECO:0000256" key="2">
    <source>
        <dbReference type="ARBA" id="ARBA00010617"/>
    </source>
</evidence>
<evidence type="ECO:0000256" key="6">
    <source>
        <dbReference type="ARBA" id="ARBA00022989"/>
    </source>
</evidence>
<dbReference type="FunFam" id="1.10.630.10:FF:000023">
    <property type="entry name" value="Cytochrome P450 family protein"/>
    <property type="match status" value="1"/>
</dbReference>
<feature type="binding site" description="axial binding residue" evidence="11">
    <location>
        <position position="458"/>
    </location>
    <ligand>
        <name>heme</name>
        <dbReference type="ChEBI" id="CHEBI:30413"/>
    </ligand>
    <ligandPart>
        <name>Fe</name>
        <dbReference type="ChEBI" id="CHEBI:18248"/>
    </ligandPart>
</feature>
<dbReference type="eggNOG" id="KOG0156">
    <property type="taxonomic scope" value="Eukaryota"/>
</dbReference>
<dbReference type="GO" id="GO:0016709">
    <property type="term" value="F:oxidoreductase activity, acting on paired donors, with incorporation or reduction of molecular oxygen, NAD(P)H as one donor, and incorporation of one atom of oxygen"/>
    <property type="evidence" value="ECO:0000318"/>
    <property type="project" value="GO_Central"/>
</dbReference>
<feature type="transmembrane region" description="Helical" evidence="13">
    <location>
        <begin position="15"/>
        <end position="33"/>
    </location>
</feature>
<dbReference type="Gramene" id="KGN55244">
    <property type="protein sequence ID" value="KGN55244"/>
    <property type="gene ID" value="Csa_4G641760"/>
</dbReference>
<dbReference type="InterPro" id="IPR050651">
    <property type="entry name" value="Plant_Cytochrome_P450_Monoox"/>
</dbReference>
<keyword evidence="3 11" id="KW-0349">Heme</keyword>
<evidence type="ECO:0000313" key="15">
    <source>
        <dbReference type="Proteomes" id="UP000029981"/>
    </source>
</evidence>
<dbReference type="PRINTS" id="PR00385">
    <property type="entry name" value="P450"/>
</dbReference>
<dbReference type="AlphaFoldDB" id="A0A0A0L2I1"/>
<evidence type="ECO:0000256" key="5">
    <source>
        <dbReference type="ARBA" id="ARBA00022723"/>
    </source>
</evidence>
<keyword evidence="10 13" id="KW-0472">Membrane</keyword>
<dbReference type="InterPro" id="IPR002401">
    <property type="entry name" value="Cyt_P450_E_grp-I"/>
</dbReference>
<dbReference type="PRINTS" id="PR00463">
    <property type="entry name" value="EP450I"/>
</dbReference>
<dbReference type="InterPro" id="IPR017972">
    <property type="entry name" value="Cyt_P450_CS"/>
</dbReference>
<evidence type="ECO:0000256" key="10">
    <source>
        <dbReference type="ARBA" id="ARBA00023136"/>
    </source>
</evidence>
<evidence type="ECO:0000256" key="3">
    <source>
        <dbReference type="ARBA" id="ARBA00022617"/>
    </source>
</evidence>
<keyword evidence="4 13" id="KW-0812">Transmembrane</keyword>
<evidence type="ECO:0000256" key="8">
    <source>
        <dbReference type="ARBA" id="ARBA00023004"/>
    </source>
</evidence>
<keyword evidence="7 12" id="KW-0560">Oxidoreductase</keyword>
<evidence type="ECO:0000256" key="4">
    <source>
        <dbReference type="ARBA" id="ARBA00022692"/>
    </source>
</evidence>
<keyword evidence="5 11" id="KW-0479">Metal-binding</keyword>
<proteinExistence type="inferred from homology"/>